<evidence type="ECO:0000259" key="1">
    <source>
        <dbReference type="Pfam" id="PF24732"/>
    </source>
</evidence>
<evidence type="ECO:0000313" key="3">
    <source>
        <dbReference type="Proteomes" id="UP000234420"/>
    </source>
</evidence>
<proteinExistence type="predicted"/>
<dbReference type="Proteomes" id="UP000234420">
    <property type="component" value="Unassembled WGS sequence"/>
</dbReference>
<accession>A0A2N4UWC9</accession>
<comment type="caution">
    <text evidence="2">The sequence shown here is derived from an EMBL/GenBank/DDBJ whole genome shotgun (WGS) entry which is preliminary data.</text>
</comment>
<dbReference type="GeneID" id="69966038"/>
<gene>
    <name evidence="2" type="ORF">CIK00_03480</name>
</gene>
<keyword evidence="3" id="KW-1185">Reference proteome</keyword>
<feature type="domain" description="ParE-like toxin" evidence="1">
    <location>
        <begin position="27"/>
        <end position="92"/>
    </location>
</feature>
<reference evidence="2 3" key="1">
    <citation type="journal article" date="2018" name="Syst. Appl. Microbiol.">
        <title>Photobacterium carnosum sp. nov., isolated from spoiled modified atmosphere packaged poultry meat.</title>
        <authorList>
            <person name="Hilgarth M."/>
            <person name="Fuertes S."/>
            <person name="Ehrmann M."/>
            <person name="Vogel R.F."/>
        </authorList>
    </citation>
    <scope>NUCLEOTIDE SEQUENCE [LARGE SCALE GENOMIC DNA]</scope>
    <source>
        <strain evidence="2 3">TMW 2.2021</strain>
    </source>
</reference>
<dbReference type="Pfam" id="PF24732">
    <property type="entry name" value="ParE_like"/>
    <property type="match status" value="1"/>
</dbReference>
<organism evidence="2 3">
    <name type="scientific">Photobacterium carnosum</name>
    <dbReference type="NCBI Taxonomy" id="2023717"/>
    <lineage>
        <taxon>Bacteria</taxon>
        <taxon>Pseudomonadati</taxon>
        <taxon>Pseudomonadota</taxon>
        <taxon>Gammaproteobacteria</taxon>
        <taxon>Vibrionales</taxon>
        <taxon>Vibrionaceae</taxon>
        <taxon>Photobacterium</taxon>
    </lineage>
</organism>
<name>A0A2N4UWC9_9GAMM</name>
<evidence type="ECO:0000313" key="2">
    <source>
        <dbReference type="EMBL" id="PLC59344.1"/>
    </source>
</evidence>
<dbReference type="AlphaFoldDB" id="A0A2N4UWC9"/>
<dbReference type="InterPro" id="IPR056925">
    <property type="entry name" value="ParE-like"/>
</dbReference>
<dbReference type="EMBL" id="NPIB01000002">
    <property type="protein sequence ID" value="PLC59344.1"/>
    <property type="molecule type" value="Genomic_DNA"/>
</dbReference>
<sequence>MGRQIKIDQCNFERAFKKSLKSITQPISLRAQAIADDIRFNKVNPNKYDGKRLNINRNIITVKVGNRHRLLMTETNNEIIPWQCLTHKNYNKMYMRISHI</sequence>
<protein>
    <recommendedName>
        <fullName evidence="1">ParE-like toxin domain-containing protein</fullName>
    </recommendedName>
</protein>
<dbReference type="RefSeq" id="WP_101767546.1">
    <property type="nucleotide sequence ID" value="NZ_BPPU01000003.1"/>
</dbReference>